<evidence type="ECO:0000256" key="5">
    <source>
        <dbReference type="ARBA" id="ARBA00022605"/>
    </source>
</evidence>
<dbReference type="InterPro" id="IPR006203">
    <property type="entry name" value="GHMP_knse_ATP-bd_CS"/>
</dbReference>
<feature type="domain" description="GHMP kinase C-terminal" evidence="16">
    <location>
        <begin position="264"/>
        <end position="312"/>
    </location>
</feature>
<evidence type="ECO:0000256" key="3">
    <source>
        <dbReference type="ARBA" id="ARBA00012078"/>
    </source>
</evidence>
<dbReference type="GO" id="GO:0005524">
    <property type="term" value="F:ATP binding"/>
    <property type="evidence" value="ECO:0007669"/>
    <property type="project" value="UniProtKB-UniRule"/>
</dbReference>
<dbReference type="SUPFAM" id="SSF55060">
    <property type="entry name" value="GHMP Kinase, C-terminal domain"/>
    <property type="match status" value="1"/>
</dbReference>
<evidence type="ECO:0000256" key="2">
    <source>
        <dbReference type="ARBA" id="ARBA00007370"/>
    </source>
</evidence>
<keyword evidence="5 13" id="KW-0028">Amino-acid biosynthesis</keyword>
<dbReference type="HAMAP" id="MF_00384">
    <property type="entry name" value="Homoser_kinase"/>
    <property type="match status" value="1"/>
</dbReference>
<proteinExistence type="inferred from homology"/>
<feature type="domain" description="GHMP kinase N-terminal" evidence="15">
    <location>
        <begin position="102"/>
        <end position="182"/>
    </location>
</feature>
<dbReference type="InterPro" id="IPR020568">
    <property type="entry name" value="Ribosomal_Su5_D2-typ_SF"/>
</dbReference>
<name>A0A7K1UG11_9MICC</name>
<dbReference type="Pfam" id="PF00288">
    <property type="entry name" value="GHMP_kinases_N"/>
    <property type="match status" value="1"/>
</dbReference>
<dbReference type="Gene3D" id="3.30.230.10">
    <property type="match status" value="1"/>
</dbReference>
<sequence>MNRKMSAHPGKLGQGLAPDAAAGAPVSQQLREPLRDPLSFRLSVPATSANLGPGYDSLGLALEWRDEIKVTASPRAEPAAPEVSVRVHGEGAAELPTDASHLVVTAVQRILAAKGYWLPDLQVHAHNTIPHSRGLGSSAAAIATAVLTAGQLLPGGLSAEEQLQIGARIEGHPDNYVPALRGSVAISWQAAETPQPVFRTAPLSPHPELTCVLAVPSFMQSTQAARDLLPVTVAHQQAARNSSRAALLVHAITTEPALLLDATEDYLHQEYRRAAFPQSMALVDQLRAANYAAVISGAGPAVLVLTEASRAASCVELVGTIADSAGGADTFAARSLPIARTGATVEVLQ</sequence>
<dbReference type="EC" id="2.7.1.39" evidence="3 13"/>
<feature type="region of interest" description="Disordered" evidence="14">
    <location>
        <begin position="1"/>
        <end position="28"/>
    </location>
</feature>
<feature type="binding site" evidence="13">
    <location>
        <begin position="130"/>
        <end position="140"/>
    </location>
    <ligand>
        <name>ATP</name>
        <dbReference type="ChEBI" id="CHEBI:30616"/>
    </ligand>
</feature>
<keyword evidence="8 13" id="KW-0547">Nucleotide-binding</keyword>
<dbReference type="PIRSF" id="PIRSF000676">
    <property type="entry name" value="Homoser_kin"/>
    <property type="match status" value="1"/>
</dbReference>
<keyword evidence="6 13" id="KW-0808">Transferase</keyword>
<dbReference type="Proteomes" id="UP000460157">
    <property type="component" value="Unassembled WGS sequence"/>
</dbReference>
<dbReference type="PANTHER" id="PTHR20861">
    <property type="entry name" value="HOMOSERINE/4-DIPHOSPHOCYTIDYL-2-C-METHYL-D-ERYTHRITOL KINASE"/>
    <property type="match status" value="1"/>
</dbReference>
<evidence type="ECO:0000256" key="4">
    <source>
        <dbReference type="ARBA" id="ARBA00017858"/>
    </source>
</evidence>
<evidence type="ECO:0000256" key="9">
    <source>
        <dbReference type="ARBA" id="ARBA00022777"/>
    </source>
</evidence>
<evidence type="ECO:0000313" key="17">
    <source>
        <dbReference type="EMBL" id="MVT25334.1"/>
    </source>
</evidence>
<dbReference type="GO" id="GO:0005737">
    <property type="term" value="C:cytoplasm"/>
    <property type="evidence" value="ECO:0007669"/>
    <property type="project" value="UniProtKB-SubCell"/>
</dbReference>
<dbReference type="InterPro" id="IPR006204">
    <property type="entry name" value="GHMP_kinase_N_dom"/>
</dbReference>
<dbReference type="GO" id="GO:0004413">
    <property type="term" value="F:homoserine kinase activity"/>
    <property type="evidence" value="ECO:0007669"/>
    <property type="project" value="UniProtKB-UniRule"/>
</dbReference>
<evidence type="ECO:0000256" key="6">
    <source>
        <dbReference type="ARBA" id="ARBA00022679"/>
    </source>
</evidence>
<dbReference type="PROSITE" id="PS00627">
    <property type="entry name" value="GHMP_KINASES_ATP"/>
    <property type="match status" value="1"/>
</dbReference>
<dbReference type="Gene3D" id="3.30.70.890">
    <property type="entry name" value="GHMP kinase, C-terminal domain"/>
    <property type="match status" value="1"/>
</dbReference>
<evidence type="ECO:0000256" key="13">
    <source>
        <dbReference type="HAMAP-Rule" id="MF_00384"/>
    </source>
</evidence>
<comment type="pathway">
    <text evidence="1 13">Amino-acid biosynthesis; L-threonine biosynthesis; L-threonine from L-aspartate: step 4/5.</text>
</comment>
<keyword evidence="7 13" id="KW-0791">Threonine biosynthesis</keyword>
<organism evidence="17 18">
    <name type="scientific">Nesterenkonia alkaliphila</name>
    <dbReference type="NCBI Taxonomy" id="1463631"/>
    <lineage>
        <taxon>Bacteria</taxon>
        <taxon>Bacillati</taxon>
        <taxon>Actinomycetota</taxon>
        <taxon>Actinomycetes</taxon>
        <taxon>Micrococcales</taxon>
        <taxon>Micrococcaceae</taxon>
        <taxon>Nesterenkonia</taxon>
    </lineage>
</organism>
<keyword evidence="9 13" id="KW-0418">Kinase</keyword>
<keyword evidence="10 13" id="KW-0067">ATP-binding</keyword>
<dbReference type="OrthoDB" id="9769912at2"/>
<gene>
    <name evidence="13" type="primary">thrB</name>
    <name evidence="17" type="ORF">GNZ21_02980</name>
</gene>
<evidence type="ECO:0000313" key="18">
    <source>
        <dbReference type="Proteomes" id="UP000460157"/>
    </source>
</evidence>
<reference evidence="17 18" key="1">
    <citation type="submission" date="2019-12" db="EMBL/GenBank/DDBJ databases">
        <title>Nesterenkonia muleiensis sp. nov., a novel actinobacterium isolated from sap of Populus euphratica.</title>
        <authorList>
            <person name="Wang R."/>
        </authorList>
    </citation>
    <scope>NUCLEOTIDE SEQUENCE [LARGE SCALE GENOMIC DNA]</scope>
    <source>
        <strain evidence="17 18">F10</strain>
    </source>
</reference>
<dbReference type="PANTHER" id="PTHR20861:SF1">
    <property type="entry name" value="HOMOSERINE KINASE"/>
    <property type="match status" value="1"/>
</dbReference>
<evidence type="ECO:0000256" key="14">
    <source>
        <dbReference type="SAM" id="MobiDB-lite"/>
    </source>
</evidence>
<evidence type="ECO:0000259" key="15">
    <source>
        <dbReference type="Pfam" id="PF00288"/>
    </source>
</evidence>
<evidence type="ECO:0000256" key="1">
    <source>
        <dbReference type="ARBA" id="ARBA00005015"/>
    </source>
</evidence>
<dbReference type="AlphaFoldDB" id="A0A7K1UG11"/>
<dbReference type="UniPathway" id="UPA00050">
    <property type="reaction ID" value="UER00064"/>
</dbReference>
<keyword evidence="18" id="KW-1185">Reference proteome</keyword>
<evidence type="ECO:0000256" key="12">
    <source>
        <dbReference type="ARBA" id="ARBA00049954"/>
    </source>
</evidence>
<dbReference type="InterPro" id="IPR013750">
    <property type="entry name" value="GHMP_kinase_C_dom"/>
</dbReference>
<dbReference type="EMBL" id="WRPM01000022">
    <property type="protein sequence ID" value="MVT25334.1"/>
    <property type="molecule type" value="Genomic_DNA"/>
</dbReference>
<evidence type="ECO:0000256" key="11">
    <source>
        <dbReference type="ARBA" id="ARBA00049375"/>
    </source>
</evidence>
<evidence type="ECO:0000256" key="8">
    <source>
        <dbReference type="ARBA" id="ARBA00022741"/>
    </source>
</evidence>
<accession>A0A7K1UG11</accession>
<dbReference type="NCBIfam" id="TIGR00191">
    <property type="entry name" value="thrB"/>
    <property type="match status" value="1"/>
</dbReference>
<dbReference type="RefSeq" id="WP_157321204.1">
    <property type="nucleotide sequence ID" value="NZ_BMFX01000022.1"/>
</dbReference>
<comment type="caution">
    <text evidence="17">The sequence shown here is derived from an EMBL/GenBank/DDBJ whole genome shotgun (WGS) entry which is preliminary data.</text>
</comment>
<comment type="catalytic activity">
    <reaction evidence="11 13">
        <text>L-homoserine + ATP = O-phospho-L-homoserine + ADP + H(+)</text>
        <dbReference type="Rhea" id="RHEA:13985"/>
        <dbReference type="ChEBI" id="CHEBI:15378"/>
        <dbReference type="ChEBI" id="CHEBI:30616"/>
        <dbReference type="ChEBI" id="CHEBI:57476"/>
        <dbReference type="ChEBI" id="CHEBI:57590"/>
        <dbReference type="ChEBI" id="CHEBI:456216"/>
        <dbReference type="EC" id="2.7.1.39"/>
    </reaction>
</comment>
<protein>
    <recommendedName>
        <fullName evidence="4 13">Homoserine kinase</fullName>
        <shortName evidence="13">HK</shortName>
        <shortName evidence="13">HSK</shortName>
        <ecNumber evidence="3 13">2.7.1.39</ecNumber>
    </recommendedName>
</protein>
<comment type="function">
    <text evidence="12 13">Catalyzes the ATP-dependent phosphorylation of L-homoserine to L-homoserine phosphate.</text>
</comment>
<keyword evidence="13" id="KW-0963">Cytoplasm</keyword>
<dbReference type="InterPro" id="IPR036554">
    <property type="entry name" value="GHMP_kinase_C_sf"/>
</dbReference>
<evidence type="ECO:0000256" key="7">
    <source>
        <dbReference type="ARBA" id="ARBA00022697"/>
    </source>
</evidence>
<dbReference type="GO" id="GO:0009088">
    <property type="term" value="P:threonine biosynthetic process"/>
    <property type="evidence" value="ECO:0007669"/>
    <property type="project" value="UniProtKB-UniRule"/>
</dbReference>
<evidence type="ECO:0000256" key="10">
    <source>
        <dbReference type="ARBA" id="ARBA00022840"/>
    </source>
</evidence>
<evidence type="ECO:0000259" key="16">
    <source>
        <dbReference type="Pfam" id="PF08544"/>
    </source>
</evidence>
<dbReference type="SUPFAM" id="SSF54211">
    <property type="entry name" value="Ribosomal protein S5 domain 2-like"/>
    <property type="match status" value="1"/>
</dbReference>
<comment type="subcellular location">
    <subcellularLocation>
        <location evidence="13">Cytoplasm</location>
    </subcellularLocation>
</comment>
<comment type="similarity">
    <text evidence="2 13">Belongs to the GHMP kinase family. Homoserine kinase subfamily.</text>
</comment>
<dbReference type="Pfam" id="PF08544">
    <property type="entry name" value="GHMP_kinases_C"/>
    <property type="match status" value="1"/>
</dbReference>
<dbReference type="InterPro" id="IPR014721">
    <property type="entry name" value="Ribsml_uS5_D2-typ_fold_subgr"/>
</dbReference>
<dbReference type="InterPro" id="IPR000870">
    <property type="entry name" value="Homoserine_kinase"/>
</dbReference>
<dbReference type="PRINTS" id="PR00958">
    <property type="entry name" value="HOMSERKINASE"/>
</dbReference>